<evidence type="ECO:0000313" key="1">
    <source>
        <dbReference type="EMBL" id="GAV69991.1"/>
    </source>
</evidence>
<sequence>MHLHVTQEFLWNDWPDTPKILVNWKKVCLPKKLGGLGIRNIRLMNEAKLSKRGWKLLYERLVMWAQIISRKCIKDRNLFGISLRRNSTVLWQSILKGLGVYVWPGMEDW</sequence>
<dbReference type="OrthoDB" id="998444at2759"/>
<name>A0A1Q3BPN4_CEPFO</name>
<accession>A0A1Q3BPN4</accession>
<gene>
    <name evidence="1" type="ORF">CFOL_v3_13490</name>
</gene>
<organism evidence="1 2">
    <name type="scientific">Cephalotus follicularis</name>
    <name type="common">Albany pitcher plant</name>
    <dbReference type="NCBI Taxonomy" id="3775"/>
    <lineage>
        <taxon>Eukaryota</taxon>
        <taxon>Viridiplantae</taxon>
        <taxon>Streptophyta</taxon>
        <taxon>Embryophyta</taxon>
        <taxon>Tracheophyta</taxon>
        <taxon>Spermatophyta</taxon>
        <taxon>Magnoliopsida</taxon>
        <taxon>eudicotyledons</taxon>
        <taxon>Gunneridae</taxon>
        <taxon>Pentapetalae</taxon>
        <taxon>rosids</taxon>
        <taxon>fabids</taxon>
        <taxon>Oxalidales</taxon>
        <taxon>Cephalotaceae</taxon>
        <taxon>Cephalotus</taxon>
    </lineage>
</organism>
<comment type="caution">
    <text evidence="1">The sequence shown here is derived from an EMBL/GenBank/DDBJ whole genome shotgun (WGS) entry which is preliminary data.</text>
</comment>
<keyword evidence="2" id="KW-1185">Reference proteome</keyword>
<dbReference type="EMBL" id="BDDD01000765">
    <property type="protein sequence ID" value="GAV69991.1"/>
    <property type="molecule type" value="Genomic_DNA"/>
</dbReference>
<protein>
    <recommendedName>
        <fullName evidence="3">Zf-RVT domain-containing protein</fullName>
    </recommendedName>
</protein>
<dbReference type="AlphaFoldDB" id="A0A1Q3BPN4"/>
<evidence type="ECO:0008006" key="3">
    <source>
        <dbReference type="Google" id="ProtNLM"/>
    </source>
</evidence>
<dbReference type="Proteomes" id="UP000187406">
    <property type="component" value="Unassembled WGS sequence"/>
</dbReference>
<reference evidence="2" key="1">
    <citation type="submission" date="2016-04" db="EMBL/GenBank/DDBJ databases">
        <title>Cephalotus genome sequencing.</title>
        <authorList>
            <person name="Fukushima K."/>
            <person name="Hasebe M."/>
            <person name="Fang X."/>
        </authorList>
    </citation>
    <scope>NUCLEOTIDE SEQUENCE [LARGE SCALE GENOMIC DNA]</scope>
    <source>
        <strain evidence="2">cv. St1</strain>
    </source>
</reference>
<dbReference type="InParanoid" id="A0A1Q3BPN4"/>
<evidence type="ECO:0000313" key="2">
    <source>
        <dbReference type="Proteomes" id="UP000187406"/>
    </source>
</evidence>
<proteinExistence type="predicted"/>